<name>A0A838BD04_9HYPH</name>
<dbReference type="AlphaFoldDB" id="A0A838BD04"/>
<comment type="caution">
    <text evidence="1">The sequence shown here is derived from an EMBL/GenBank/DDBJ whole genome shotgun (WGS) entry which is preliminary data.</text>
</comment>
<accession>A0A838BD04</accession>
<evidence type="ECO:0000313" key="2">
    <source>
        <dbReference type="Proteomes" id="UP000558284"/>
    </source>
</evidence>
<dbReference type="RefSeq" id="WP_181060911.1">
    <property type="nucleotide sequence ID" value="NZ_JACDTY010000018.1"/>
</dbReference>
<protein>
    <recommendedName>
        <fullName evidence="3">Lipoprotein</fullName>
    </recommendedName>
</protein>
<evidence type="ECO:0000313" key="1">
    <source>
        <dbReference type="EMBL" id="MBA1143947.1"/>
    </source>
</evidence>
<organism evidence="1 2">
    <name type="scientific">Mesorhizobium neociceri</name>
    <dbReference type="NCBI Taxonomy" id="1307853"/>
    <lineage>
        <taxon>Bacteria</taxon>
        <taxon>Pseudomonadati</taxon>
        <taxon>Pseudomonadota</taxon>
        <taxon>Alphaproteobacteria</taxon>
        <taxon>Hyphomicrobiales</taxon>
        <taxon>Phyllobacteriaceae</taxon>
        <taxon>Mesorhizobium</taxon>
    </lineage>
</organism>
<sequence length="117" mass="11983">MSTRSSLLAAPLLCLGLSGCVGINPVSAVVSMAGMAASNSIGMAQSGVISPQEQAKYASMSCLDLRQLMAGYEEAKNHGPSMKKYGGMAPAGKMAIVNNVIGTRLAYLRQLAASKGC</sequence>
<reference evidence="1 2" key="1">
    <citation type="submission" date="2020-07" db="EMBL/GenBank/DDBJ databases">
        <title>Definition of the novel symbiovar canariense within Mesorhizobium novociceri, a new species of genus Mesorhizobium nodulating Cicer canariense in the Caldera de Taburiente National Park (La Palma, Canary Islands).</title>
        <authorList>
            <person name="Leon-Barrios M."/>
            <person name="Perez-Yepez J."/>
            <person name="Flores-Felix J.D."/>
            <person name="Ramirez-Baena M.H."/>
            <person name="Pulido-Suarez L."/>
            <person name="Igual J.M."/>
            <person name="Velazquez E."/>
            <person name="Peix A."/>
        </authorList>
    </citation>
    <scope>NUCLEOTIDE SEQUENCE [LARGE SCALE GENOMIC DNA]</scope>
    <source>
        <strain evidence="1 2">CCANP35</strain>
    </source>
</reference>
<dbReference type="PROSITE" id="PS51257">
    <property type="entry name" value="PROKAR_LIPOPROTEIN"/>
    <property type="match status" value="1"/>
</dbReference>
<gene>
    <name evidence="1" type="ORF">H0241_27435</name>
</gene>
<evidence type="ECO:0008006" key="3">
    <source>
        <dbReference type="Google" id="ProtNLM"/>
    </source>
</evidence>
<proteinExistence type="predicted"/>
<dbReference type="Proteomes" id="UP000558284">
    <property type="component" value="Unassembled WGS sequence"/>
</dbReference>
<keyword evidence="2" id="KW-1185">Reference proteome</keyword>
<dbReference type="EMBL" id="JACDTY010000018">
    <property type="protein sequence ID" value="MBA1143947.1"/>
    <property type="molecule type" value="Genomic_DNA"/>
</dbReference>